<dbReference type="InterPro" id="IPR009023">
    <property type="entry name" value="HMG_CoA_Rdtase_NAD(P)-bd_sf"/>
</dbReference>
<dbReference type="SUPFAM" id="SSF56542">
    <property type="entry name" value="Substrate-binding domain of HMG-CoA reductase"/>
    <property type="match status" value="1"/>
</dbReference>
<dbReference type="PANTHER" id="PTHR10572:SF24">
    <property type="entry name" value="3-HYDROXY-3-METHYLGLUTARYL-COENZYME A REDUCTASE"/>
    <property type="match status" value="1"/>
</dbReference>
<keyword evidence="4" id="KW-1185">Reference proteome</keyword>
<name>A0ABW4BL30_9LACO</name>
<dbReference type="Gene3D" id="1.10.8.660">
    <property type="match status" value="1"/>
</dbReference>
<evidence type="ECO:0000256" key="2">
    <source>
        <dbReference type="ARBA" id="ARBA00023002"/>
    </source>
</evidence>
<dbReference type="InterPro" id="IPR002202">
    <property type="entry name" value="HMG_CoA_Rdtase"/>
</dbReference>
<dbReference type="Gene3D" id="3.90.770.10">
    <property type="entry name" value="3-hydroxy-3-methylglutaryl-coenzyme A Reductase, Chain A, domain 2"/>
    <property type="match status" value="2"/>
</dbReference>
<dbReference type="SUPFAM" id="SSF55035">
    <property type="entry name" value="NAD-binding domain of HMG-CoA reductase"/>
    <property type="match status" value="1"/>
</dbReference>
<reference evidence="4" key="1">
    <citation type="journal article" date="2019" name="Int. J. Syst. Evol. Microbiol.">
        <title>The Global Catalogue of Microorganisms (GCM) 10K type strain sequencing project: providing services to taxonomists for standard genome sequencing and annotation.</title>
        <authorList>
            <consortium name="The Broad Institute Genomics Platform"/>
            <consortium name="The Broad Institute Genome Sequencing Center for Infectious Disease"/>
            <person name="Wu L."/>
            <person name="Ma J."/>
        </authorList>
    </citation>
    <scope>NUCLEOTIDE SEQUENCE [LARGE SCALE GENOMIC DNA]</scope>
    <source>
        <strain evidence="4">CCM 8937</strain>
    </source>
</reference>
<dbReference type="InterPro" id="IPR009029">
    <property type="entry name" value="HMG_CoA_Rdtase_sub-bd_dom_sf"/>
</dbReference>
<keyword evidence="2" id="KW-0560">Oxidoreductase</keyword>
<sequence length="423" mass="45081">MTKFYELSRQERLQSLVKAGYLAAASADFLQAKPALADEILTAITENDVGQFVLPYGVGANFLIDNQPYYVPMVTEEPSVIAAASNGAQRIAQGGGFQTVVVNHLILAQVILTGVTQFTDLRLRLQAVDRQIFQVAATAHPSMVKRGGGLRSWQVTAVGADQAKISLWLDPQAAFGANFANTVAEAVGNFVQTQVLQGAEQVLAAILSNSGAKMTVTIRAEVPWRALATTTNSGTTVAARIAQLNQFAQQDPERASTENKGILNGVFAAALATGNDLRAISAATTAWLIEHQQLVLSRWQNLSAKQVLQGELTLPLPIGQVGGAINSLPTATISHELLGHPTVEQLMCIIASVGLANNLAALRSLVTTGIQAGHMRLQAANLAILAGATPVEIEPLTILLNQEQQVDLARAQLILKQLRQQKR</sequence>
<protein>
    <submittedName>
        <fullName evidence="3">3-hydroxy-3-methylglutaryl-CoA reductase</fullName>
    </submittedName>
</protein>
<evidence type="ECO:0000313" key="4">
    <source>
        <dbReference type="Proteomes" id="UP001597191"/>
    </source>
</evidence>
<dbReference type="RefSeq" id="WP_125651247.1">
    <property type="nucleotide sequence ID" value="NZ_JBHTOH010000012.1"/>
</dbReference>
<dbReference type="PROSITE" id="PS50065">
    <property type="entry name" value="HMG_COA_REDUCTASE_4"/>
    <property type="match status" value="1"/>
</dbReference>
<dbReference type="Pfam" id="PF00368">
    <property type="entry name" value="HMG-CoA_red"/>
    <property type="match status" value="1"/>
</dbReference>
<gene>
    <name evidence="3" type="ORF">ACFQ4R_01080</name>
</gene>
<evidence type="ECO:0000313" key="3">
    <source>
        <dbReference type="EMBL" id="MFD1410215.1"/>
    </source>
</evidence>
<dbReference type="InterPro" id="IPR023074">
    <property type="entry name" value="HMG_CoA_Rdtase_cat_sf"/>
</dbReference>
<accession>A0ABW4BL30</accession>
<dbReference type="PANTHER" id="PTHR10572">
    <property type="entry name" value="3-HYDROXY-3-METHYLGLUTARYL-COENZYME A REDUCTASE"/>
    <property type="match status" value="1"/>
</dbReference>
<evidence type="ECO:0000256" key="1">
    <source>
        <dbReference type="ARBA" id="ARBA00007661"/>
    </source>
</evidence>
<comment type="caution">
    <text evidence="3">The sequence shown here is derived from an EMBL/GenBank/DDBJ whole genome shotgun (WGS) entry which is preliminary data.</text>
</comment>
<dbReference type="EMBL" id="JBHTOH010000012">
    <property type="protein sequence ID" value="MFD1410215.1"/>
    <property type="molecule type" value="Genomic_DNA"/>
</dbReference>
<dbReference type="Proteomes" id="UP001597191">
    <property type="component" value="Unassembled WGS sequence"/>
</dbReference>
<comment type="similarity">
    <text evidence="1">Belongs to the HMG-CoA reductase family.</text>
</comment>
<organism evidence="3 4">
    <name type="scientific">Lapidilactobacillus gannanensis</name>
    <dbReference type="NCBI Taxonomy" id="2486002"/>
    <lineage>
        <taxon>Bacteria</taxon>
        <taxon>Bacillati</taxon>
        <taxon>Bacillota</taxon>
        <taxon>Bacilli</taxon>
        <taxon>Lactobacillales</taxon>
        <taxon>Lactobacillaceae</taxon>
        <taxon>Lapidilactobacillus</taxon>
    </lineage>
</organism>
<proteinExistence type="inferred from homology"/>